<dbReference type="RefSeq" id="XP_069203077.1">
    <property type="nucleotide sequence ID" value="XM_069348246.1"/>
</dbReference>
<evidence type="ECO:0000313" key="2">
    <source>
        <dbReference type="Proteomes" id="UP001562354"/>
    </source>
</evidence>
<evidence type="ECO:0000313" key="1">
    <source>
        <dbReference type="EMBL" id="KAL1306805.1"/>
    </source>
</evidence>
<comment type="caution">
    <text evidence="1">The sequence shown here is derived from an EMBL/GenBank/DDBJ whole genome shotgun (WGS) entry which is preliminary data.</text>
</comment>
<dbReference type="GeneID" id="95979161"/>
<organism evidence="1 2">
    <name type="scientific">Neodothiora populina</name>
    <dbReference type="NCBI Taxonomy" id="2781224"/>
    <lineage>
        <taxon>Eukaryota</taxon>
        <taxon>Fungi</taxon>
        <taxon>Dikarya</taxon>
        <taxon>Ascomycota</taxon>
        <taxon>Pezizomycotina</taxon>
        <taxon>Dothideomycetes</taxon>
        <taxon>Dothideomycetidae</taxon>
        <taxon>Dothideales</taxon>
        <taxon>Dothioraceae</taxon>
        <taxon>Neodothiora</taxon>
    </lineage>
</organism>
<sequence length="93" mass="9397">MSSNANSNETPSLIGGHAQYVKGAAESAIGNLTSSQAWQDSGAQDTKAGVDAMKTAGANRDASTQGFGKFEEVAGKVAGCEGMEREGGESAKK</sequence>
<keyword evidence="2" id="KW-1185">Reference proteome</keyword>
<dbReference type="EMBL" id="JBFMKM010000004">
    <property type="protein sequence ID" value="KAL1306805.1"/>
    <property type="molecule type" value="Genomic_DNA"/>
</dbReference>
<gene>
    <name evidence="1" type="ORF">AAFC00_005462</name>
</gene>
<protein>
    <submittedName>
        <fullName evidence="1">Uncharacterized protein</fullName>
    </submittedName>
</protein>
<proteinExistence type="predicted"/>
<reference evidence="1 2" key="1">
    <citation type="submission" date="2024-07" db="EMBL/GenBank/DDBJ databases">
        <title>Draft sequence of the Neodothiora populina.</title>
        <authorList>
            <person name="Drown D.D."/>
            <person name="Schuette U.S."/>
            <person name="Buechlein A.B."/>
            <person name="Rusch D.R."/>
            <person name="Winton L.W."/>
            <person name="Adams G.A."/>
        </authorList>
    </citation>
    <scope>NUCLEOTIDE SEQUENCE [LARGE SCALE GENOMIC DNA]</scope>
    <source>
        <strain evidence="1 2">CPC 39397</strain>
    </source>
</reference>
<accession>A0ABR3PM08</accession>
<dbReference type="Proteomes" id="UP001562354">
    <property type="component" value="Unassembled WGS sequence"/>
</dbReference>
<name>A0ABR3PM08_9PEZI</name>